<protein>
    <submittedName>
        <fullName evidence="1">Uncharacterized protein</fullName>
    </submittedName>
</protein>
<organism evidence="1 2">
    <name type="scientific">Rhypophila decipiens</name>
    <dbReference type="NCBI Taxonomy" id="261697"/>
    <lineage>
        <taxon>Eukaryota</taxon>
        <taxon>Fungi</taxon>
        <taxon>Dikarya</taxon>
        <taxon>Ascomycota</taxon>
        <taxon>Pezizomycotina</taxon>
        <taxon>Sordariomycetes</taxon>
        <taxon>Sordariomycetidae</taxon>
        <taxon>Sordariales</taxon>
        <taxon>Naviculisporaceae</taxon>
        <taxon>Rhypophila</taxon>
    </lineage>
</organism>
<name>A0AAN7B9A3_9PEZI</name>
<dbReference type="Proteomes" id="UP001301769">
    <property type="component" value="Unassembled WGS sequence"/>
</dbReference>
<keyword evidence="2" id="KW-1185">Reference proteome</keyword>
<reference evidence="1" key="1">
    <citation type="journal article" date="2023" name="Mol. Phylogenet. Evol.">
        <title>Genome-scale phylogeny and comparative genomics of the fungal order Sordariales.</title>
        <authorList>
            <person name="Hensen N."/>
            <person name="Bonometti L."/>
            <person name="Westerberg I."/>
            <person name="Brannstrom I.O."/>
            <person name="Guillou S."/>
            <person name="Cros-Aarteil S."/>
            <person name="Calhoun S."/>
            <person name="Haridas S."/>
            <person name="Kuo A."/>
            <person name="Mondo S."/>
            <person name="Pangilinan J."/>
            <person name="Riley R."/>
            <person name="LaButti K."/>
            <person name="Andreopoulos B."/>
            <person name="Lipzen A."/>
            <person name="Chen C."/>
            <person name="Yan M."/>
            <person name="Daum C."/>
            <person name="Ng V."/>
            <person name="Clum A."/>
            <person name="Steindorff A."/>
            <person name="Ohm R.A."/>
            <person name="Martin F."/>
            <person name="Silar P."/>
            <person name="Natvig D.O."/>
            <person name="Lalanne C."/>
            <person name="Gautier V."/>
            <person name="Ament-Velasquez S.L."/>
            <person name="Kruys A."/>
            <person name="Hutchinson M.I."/>
            <person name="Powell A.J."/>
            <person name="Barry K."/>
            <person name="Miller A.N."/>
            <person name="Grigoriev I.V."/>
            <person name="Debuchy R."/>
            <person name="Gladieux P."/>
            <person name="Hiltunen Thoren M."/>
            <person name="Johannesson H."/>
        </authorList>
    </citation>
    <scope>NUCLEOTIDE SEQUENCE</scope>
    <source>
        <strain evidence="1">PSN293</strain>
    </source>
</reference>
<accession>A0AAN7B9A3</accession>
<reference evidence="1" key="2">
    <citation type="submission" date="2023-05" db="EMBL/GenBank/DDBJ databases">
        <authorList>
            <consortium name="Lawrence Berkeley National Laboratory"/>
            <person name="Steindorff A."/>
            <person name="Hensen N."/>
            <person name="Bonometti L."/>
            <person name="Westerberg I."/>
            <person name="Brannstrom I.O."/>
            <person name="Guillou S."/>
            <person name="Cros-Aarteil S."/>
            <person name="Calhoun S."/>
            <person name="Haridas S."/>
            <person name="Kuo A."/>
            <person name="Mondo S."/>
            <person name="Pangilinan J."/>
            <person name="Riley R."/>
            <person name="Labutti K."/>
            <person name="Andreopoulos B."/>
            <person name="Lipzen A."/>
            <person name="Chen C."/>
            <person name="Yanf M."/>
            <person name="Daum C."/>
            <person name="Ng V."/>
            <person name="Clum A."/>
            <person name="Ohm R."/>
            <person name="Martin F."/>
            <person name="Silar P."/>
            <person name="Natvig D."/>
            <person name="Lalanne C."/>
            <person name="Gautier V."/>
            <person name="Ament-Velasquez S.L."/>
            <person name="Kruys A."/>
            <person name="Hutchinson M.I."/>
            <person name="Powell A.J."/>
            <person name="Barry K."/>
            <person name="Miller A.N."/>
            <person name="Grigoriev I.V."/>
            <person name="Debuchy R."/>
            <person name="Gladieux P."/>
            <person name="Thoren M.H."/>
            <person name="Johannesson H."/>
        </authorList>
    </citation>
    <scope>NUCLEOTIDE SEQUENCE</scope>
    <source>
        <strain evidence="1">PSN293</strain>
    </source>
</reference>
<gene>
    <name evidence="1" type="ORF">QBC37DRAFT_277311</name>
</gene>
<dbReference type="EMBL" id="MU858060">
    <property type="protein sequence ID" value="KAK4217401.1"/>
    <property type="molecule type" value="Genomic_DNA"/>
</dbReference>
<comment type="caution">
    <text evidence="1">The sequence shown here is derived from an EMBL/GenBank/DDBJ whole genome shotgun (WGS) entry which is preliminary data.</text>
</comment>
<sequence>MTRRRDFGADCNHESMTRLYQPSLQCTICRRGPQFGWMYRCTVDREPLIIKAKQRGEDVAFDKIGRAFAEQMSLGKHGADLRTQKYALLREITAVELNTYTPDQLATILSQRDNVVESIAKDRRRSDHGVLCQAGHKYPDNQRPWMPDEKEECGYTVCQSCIGMVNDRSWVSLNGVLNGDILPTVATAYAFSYSRSRPYIDADMAKHLGCRPV</sequence>
<feature type="non-terminal residue" evidence="1">
    <location>
        <position position="213"/>
    </location>
</feature>
<dbReference type="AlphaFoldDB" id="A0AAN7B9A3"/>
<evidence type="ECO:0000313" key="2">
    <source>
        <dbReference type="Proteomes" id="UP001301769"/>
    </source>
</evidence>
<proteinExistence type="predicted"/>
<evidence type="ECO:0000313" key="1">
    <source>
        <dbReference type="EMBL" id="KAK4217401.1"/>
    </source>
</evidence>